<evidence type="ECO:0000313" key="1">
    <source>
        <dbReference type="EMBL" id="KKQ76318.1"/>
    </source>
</evidence>
<reference evidence="1 2" key="1">
    <citation type="journal article" date="2015" name="Nature">
        <title>rRNA introns, odd ribosomes, and small enigmatic genomes across a large radiation of phyla.</title>
        <authorList>
            <person name="Brown C.T."/>
            <person name="Hug L.A."/>
            <person name="Thomas B.C."/>
            <person name="Sharon I."/>
            <person name="Castelle C.J."/>
            <person name="Singh A."/>
            <person name="Wilkins M.J."/>
            <person name="Williams K.H."/>
            <person name="Banfield J.F."/>
        </authorList>
    </citation>
    <scope>NUCLEOTIDE SEQUENCE [LARGE SCALE GENOMIC DNA]</scope>
</reference>
<dbReference type="EMBL" id="LBVC01000076">
    <property type="protein sequence ID" value="KKQ76318.1"/>
    <property type="molecule type" value="Genomic_DNA"/>
</dbReference>
<name>A0A0G0K9I2_9BACT</name>
<organism evidence="1 2">
    <name type="scientific">Candidatus Daviesbacteria bacterium GW2011_GWF2_38_6</name>
    <dbReference type="NCBI Taxonomy" id="1618432"/>
    <lineage>
        <taxon>Bacteria</taxon>
        <taxon>Candidatus Daviesiibacteriota</taxon>
    </lineage>
</organism>
<dbReference type="AlphaFoldDB" id="A0A0G0K9I2"/>
<accession>A0A0G0K9I2</accession>
<sequence>MKILVLMKRFGANKDMVMQDFGRQIRLFENLSSMHSIDFLCMDYKKGESKKLQRKNIKYYIEPFSIAKINAFLGKLKSLITQNRYEMIVASTSPLLGIIGHFYSRK</sequence>
<comment type="caution">
    <text evidence="1">The sequence shown here is derived from an EMBL/GenBank/DDBJ whole genome shotgun (WGS) entry which is preliminary data.</text>
</comment>
<gene>
    <name evidence="1" type="ORF">US99_C0076G0001</name>
</gene>
<proteinExistence type="predicted"/>
<feature type="non-terminal residue" evidence="1">
    <location>
        <position position="106"/>
    </location>
</feature>
<evidence type="ECO:0000313" key="2">
    <source>
        <dbReference type="Proteomes" id="UP000034324"/>
    </source>
</evidence>
<protein>
    <submittedName>
        <fullName evidence="1">Uncharacterized protein</fullName>
    </submittedName>
</protein>
<dbReference type="Proteomes" id="UP000034324">
    <property type="component" value="Unassembled WGS sequence"/>
</dbReference>